<feature type="transmembrane region" description="Helical" evidence="1">
    <location>
        <begin position="6"/>
        <end position="27"/>
    </location>
</feature>
<keyword evidence="1" id="KW-0472">Membrane</keyword>
<dbReference type="EMBL" id="JBHLTG010000008">
    <property type="protein sequence ID" value="MFC0681589.1"/>
    <property type="molecule type" value="Genomic_DNA"/>
</dbReference>
<evidence type="ECO:0000256" key="1">
    <source>
        <dbReference type="SAM" id="Phobius"/>
    </source>
</evidence>
<evidence type="ECO:0000313" key="3">
    <source>
        <dbReference type="Proteomes" id="UP001589896"/>
    </source>
</evidence>
<dbReference type="Pfam" id="PF02325">
    <property type="entry name" value="CCB3_YggT"/>
    <property type="match status" value="1"/>
</dbReference>
<proteinExistence type="predicted"/>
<dbReference type="RefSeq" id="WP_386674481.1">
    <property type="nucleotide sequence ID" value="NZ_JBHLTG010000008.1"/>
</dbReference>
<protein>
    <submittedName>
        <fullName evidence="2">YggT family protein</fullName>
    </submittedName>
</protein>
<keyword evidence="3" id="KW-1185">Reference proteome</keyword>
<reference evidence="2 3" key="1">
    <citation type="submission" date="2024-09" db="EMBL/GenBank/DDBJ databases">
        <authorList>
            <person name="Sun Q."/>
            <person name="Mori K."/>
        </authorList>
    </citation>
    <scope>NUCLEOTIDE SEQUENCE [LARGE SCALE GENOMIC DNA]</scope>
    <source>
        <strain evidence="2 3">KCTC 23076</strain>
    </source>
</reference>
<dbReference type="Proteomes" id="UP001589896">
    <property type="component" value="Unassembled WGS sequence"/>
</dbReference>
<gene>
    <name evidence="2" type="ORF">ACFFGH_27485</name>
</gene>
<sequence length="97" mass="10997">MLLTLISNVLLFVLTVFLIAMWARFILDWVRLLARRWRPRGFALVLAEASYTVTDPPIRLVRRVVPPLRIGGAALDFAWSIVLLLVLILMAVVRSIG</sequence>
<comment type="caution">
    <text evidence="2">The sequence shown here is derived from an EMBL/GenBank/DDBJ whole genome shotgun (WGS) entry which is preliminary data.</text>
</comment>
<name>A0ABV6RX83_9GAMM</name>
<dbReference type="InterPro" id="IPR003425">
    <property type="entry name" value="CCB3/YggT"/>
</dbReference>
<feature type="transmembrane region" description="Helical" evidence="1">
    <location>
        <begin position="68"/>
        <end position="93"/>
    </location>
</feature>
<keyword evidence="1" id="KW-1133">Transmembrane helix</keyword>
<organism evidence="2 3">
    <name type="scientific">Lysobacter korlensis</name>
    <dbReference type="NCBI Taxonomy" id="553636"/>
    <lineage>
        <taxon>Bacteria</taxon>
        <taxon>Pseudomonadati</taxon>
        <taxon>Pseudomonadota</taxon>
        <taxon>Gammaproteobacteria</taxon>
        <taxon>Lysobacterales</taxon>
        <taxon>Lysobacteraceae</taxon>
        <taxon>Lysobacter</taxon>
    </lineage>
</organism>
<accession>A0ABV6RX83</accession>
<keyword evidence="1" id="KW-0812">Transmembrane</keyword>
<evidence type="ECO:0000313" key="2">
    <source>
        <dbReference type="EMBL" id="MFC0681589.1"/>
    </source>
</evidence>